<name>A0A0B7G568_THACB</name>
<keyword evidence="3" id="KW-1185">Reference proteome</keyword>
<feature type="region of interest" description="Disordered" evidence="1">
    <location>
        <begin position="1"/>
        <end position="39"/>
    </location>
</feature>
<proteinExistence type="predicted"/>
<dbReference type="AlphaFoldDB" id="A0A0B7G568"/>
<reference evidence="2 3" key="1">
    <citation type="submission" date="2014-11" db="EMBL/GenBank/DDBJ databases">
        <authorList>
            <person name="Wibberg Daniel"/>
        </authorList>
    </citation>
    <scope>NUCLEOTIDE SEQUENCE [LARGE SCALE GENOMIC DNA]</scope>
    <source>
        <strain evidence="2">Rhizoctonia solani AG1-IB 7/3/14</strain>
    </source>
</reference>
<evidence type="ECO:0000256" key="1">
    <source>
        <dbReference type="SAM" id="MobiDB-lite"/>
    </source>
</evidence>
<dbReference type="EMBL" id="LN679959">
    <property type="protein sequence ID" value="CEL63572.1"/>
    <property type="molecule type" value="Genomic_DNA"/>
</dbReference>
<gene>
    <name evidence="2" type="ORF">RSOLAG1IB_12691</name>
</gene>
<feature type="compositionally biased region" description="Basic residues" evidence="1">
    <location>
        <begin position="10"/>
        <end position="19"/>
    </location>
</feature>
<dbReference type="Proteomes" id="UP000059188">
    <property type="component" value="Unassembled WGS sequence"/>
</dbReference>
<evidence type="ECO:0000313" key="2">
    <source>
        <dbReference type="EMBL" id="CEL63572.1"/>
    </source>
</evidence>
<organism evidence="2 3">
    <name type="scientific">Thanatephorus cucumeris (strain AG1-IB / isolate 7/3/14)</name>
    <name type="common">Lettuce bottom rot fungus</name>
    <name type="synonym">Rhizoctonia solani</name>
    <dbReference type="NCBI Taxonomy" id="1108050"/>
    <lineage>
        <taxon>Eukaryota</taxon>
        <taxon>Fungi</taxon>
        <taxon>Dikarya</taxon>
        <taxon>Basidiomycota</taxon>
        <taxon>Agaricomycotina</taxon>
        <taxon>Agaricomycetes</taxon>
        <taxon>Cantharellales</taxon>
        <taxon>Ceratobasidiaceae</taxon>
        <taxon>Rhizoctonia</taxon>
        <taxon>Rhizoctonia solani AG-1</taxon>
    </lineage>
</organism>
<evidence type="ECO:0000313" key="3">
    <source>
        <dbReference type="Proteomes" id="UP000059188"/>
    </source>
</evidence>
<protein>
    <submittedName>
        <fullName evidence="2">Uncharacterized protein</fullName>
    </submittedName>
</protein>
<sequence length="74" mass="8357">MVAAAEGTRLQKRKLKQRKSREEEQTKTKNLTAGRSHGHGYMYARPVAGPFTVLPQCLLLFARGHETRCCVQSK</sequence>
<accession>A0A0B7G568</accession>